<evidence type="ECO:0000313" key="1">
    <source>
        <dbReference type="EMBL" id="AJG75882.1"/>
    </source>
</evidence>
<dbReference type="AlphaFoldDB" id="A0A0B5NR40"/>
<reference evidence="1 3" key="1">
    <citation type="journal article" date="2015" name="Genome Announc.">
        <title>Complete genome sequences for 35 biothreat assay-relevant bacillus species.</title>
        <authorList>
            <person name="Johnson S.L."/>
            <person name="Daligault H.E."/>
            <person name="Davenport K.W."/>
            <person name="Jaissle J."/>
            <person name="Frey K.G."/>
            <person name="Ladner J.T."/>
            <person name="Broomall S.M."/>
            <person name="Bishop-Lilly K.A."/>
            <person name="Bruce D.C."/>
            <person name="Gibbons H.S."/>
            <person name="Coyne S.R."/>
            <person name="Lo C.C."/>
            <person name="Meincke L."/>
            <person name="Munk A.C."/>
            <person name="Koroleva G.I."/>
            <person name="Rosenzweig C.N."/>
            <person name="Palacios G.F."/>
            <person name="Redden C.L."/>
            <person name="Minogue T.D."/>
            <person name="Chain P.S."/>
        </authorList>
    </citation>
    <scope>NUCLEOTIDE SEQUENCE [LARGE SCALE GENOMIC DNA]</scope>
    <source>
        <strain evidence="1 3">HD1011</strain>
    </source>
</reference>
<proteinExistence type="predicted"/>
<name>A0A0B5NR40_BACTU</name>
<sequence length="381" mass="44561">MKNFIKNLQEHINYAKLDVGVLAKKAEIDRTNLNRILNGKIKEMKLESFLLIASDLYPNWIERRRKIKDFIMVCESDLNIKKALSYCQTVGEYQLMKKLIKKHINSDAKGKINKYLQLYDLYNQRNLRKLEGEKLQEKLNELSYSKNADYQIVVDMLHGFALYDSSNFMAMVPHSKKIDYNLSLVENSFIRKHLDLQHKDRESHINLFSNNIKKCREICNDIIKSAPENSVIKAKALSCLAESFIFENPLQAEMYFLESLKLIKKLGITAYSKLYRAVHGTLAFLRIEYGINLDKIEWQFVDEAEKAFYDAKYGEGMEARFYFDNLKKQGKDLSAFKLYYLFYVDGNDIMVLKEALEKFANNGNVFYSNLITRVLIKEGVK</sequence>
<dbReference type="EMBL" id="CP009335">
    <property type="protein sequence ID" value="AJG75882.1"/>
    <property type="molecule type" value="Genomic_DNA"/>
</dbReference>
<dbReference type="Proteomes" id="UP000031876">
    <property type="component" value="Chromosome"/>
</dbReference>
<evidence type="ECO:0000313" key="3">
    <source>
        <dbReference type="Proteomes" id="UP000031876"/>
    </source>
</evidence>
<dbReference type="EMBL" id="CP053980">
    <property type="protein sequence ID" value="QKH26661.1"/>
    <property type="molecule type" value="Genomic_DNA"/>
</dbReference>
<accession>A0A0B5NR40</accession>
<protein>
    <recommendedName>
        <fullName evidence="5">Prophage helix-turn-helix protein</fullName>
    </recommendedName>
</protein>
<dbReference type="KEGG" id="btw:BF38_3031"/>
<dbReference type="InterPro" id="IPR047705">
    <property type="entry name" value="AimR-like"/>
</dbReference>
<reference evidence="2 4" key="2">
    <citation type="submission" date="2020-05" db="EMBL/GenBank/DDBJ databases">
        <title>FDA dAtabase for Regulatory Grade micrObial Sequences (FDA-ARGOS): Supporting development and validation of Infectious Disease Dx tests.</title>
        <authorList>
            <person name="Nelson B."/>
            <person name="Plummer A."/>
            <person name="Tallon L."/>
            <person name="Sadzewicz L."/>
            <person name="Zhao X."/>
            <person name="Vavikolanu K."/>
            <person name="Mehta A."/>
            <person name="Aluvathingal J."/>
            <person name="Nadendla S."/>
            <person name="Myers T."/>
            <person name="Yan Y."/>
            <person name="Sichtig H."/>
        </authorList>
    </citation>
    <scope>NUCLEOTIDE SEQUENCE [LARGE SCALE GENOMIC DNA]</scope>
    <source>
        <strain evidence="2 4">FDAARGOS_795</strain>
    </source>
</reference>
<evidence type="ECO:0000313" key="4">
    <source>
        <dbReference type="Proteomes" id="UP000501107"/>
    </source>
</evidence>
<evidence type="ECO:0008006" key="5">
    <source>
        <dbReference type="Google" id="ProtNLM"/>
    </source>
</evidence>
<dbReference type="NCBIfam" id="NF038310">
    <property type="entry name" value="lysogeny_AimR"/>
    <property type="match status" value="1"/>
</dbReference>
<gene>
    <name evidence="1" type="ORF">BF38_3031</name>
    <name evidence="2" type="ORF">FOC89_22825</name>
</gene>
<organism evidence="2 4">
    <name type="scientific">Bacillus thuringiensis</name>
    <dbReference type="NCBI Taxonomy" id="1428"/>
    <lineage>
        <taxon>Bacteria</taxon>
        <taxon>Bacillati</taxon>
        <taxon>Bacillota</taxon>
        <taxon>Bacilli</taxon>
        <taxon>Bacillales</taxon>
        <taxon>Bacillaceae</taxon>
        <taxon>Bacillus</taxon>
        <taxon>Bacillus cereus group</taxon>
    </lineage>
</organism>
<evidence type="ECO:0000313" key="2">
    <source>
        <dbReference type="EMBL" id="QKH26661.1"/>
    </source>
</evidence>
<dbReference type="RefSeq" id="WP_000787655.1">
    <property type="nucleotide sequence ID" value="NZ_CP009335.1"/>
</dbReference>
<dbReference type="Proteomes" id="UP000501107">
    <property type="component" value="Chromosome"/>
</dbReference>
<dbReference type="Pfam" id="PF22871">
    <property type="entry name" value="AimR"/>
    <property type="match status" value="1"/>
</dbReference>